<feature type="compositionally biased region" description="Basic and acidic residues" evidence="1">
    <location>
        <begin position="162"/>
        <end position="172"/>
    </location>
</feature>
<evidence type="ECO:0000313" key="3">
    <source>
        <dbReference type="EMBL" id="VEN60768.1"/>
    </source>
</evidence>
<sequence length="195" mass="22891">MRYNMAQEEIQEEEREVLSSIYEGDESFKQIDDKTYQYKYGESDTAKSFLLEIKWSEKYPNELPSISMDTFYNKHVIPSVKKQVVDAVKSEAEQYLGMSMTYSIFEFVKEKFEELIELQPDAVERIEDEKILSTTNQGNEDDSSKKEKKEQLTKAQKRRQWNRTDGKGEKPRGWNWVDIVKHLSQTGPANGNHDN</sequence>
<keyword evidence="4" id="KW-1185">Reference proteome</keyword>
<dbReference type="Proteomes" id="UP000410492">
    <property type="component" value="Unassembled WGS sequence"/>
</dbReference>
<feature type="domain" description="RWD" evidence="2">
    <location>
        <begin position="13"/>
        <end position="115"/>
    </location>
</feature>
<dbReference type="OrthoDB" id="10045773at2759"/>
<dbReference type="PANTHER" id="PTHR21275">
    <property type="entry name" value="RWD DOMAIN-CONTAINING PROTEIN 4"/>
    <property type="match status" value="1"/>
</dbReference>
<evidence type="ECO:0000313" key="4">
    <source>
        <dbReference type="Proteomes" id="UP000410492"/>
    </source>
</evidence>
<dbReference type="InterPro" id="IPR006575">
    <property type="entry name" value="RWD_dom"/>
</dbReference>
<dbReference type="SUPFAM" id="SSF54495">
    <property type="entry name" value="UBC-like"/>
    <property type="match status" value="1"/>
</dbReference>
<dbReference type="Pfam" id="PF05773">
    <property type="entry name" value="RWD"/>
    <property type="match status" value="1"/>
</dbReference>
<dbReference type="PROSITE" id="PS50908">
    <property type="entry name" value="RWD"/>
    <property type="match status" value="1"/>
</dbReference>
<dbReference type="SMART" id="SM00591">
    <property type="entry name" value="RWD"/>
    <property type="match status" value="1"/>
</dbReference>
<proteinExistence type="predicted"/>
<evidence type="ECO:0000259" key="2">
    <source>
        <dbReference type="PROSITE" id="PS50908"/>
    </source>
</evidence>
<name>A0A653DN47_CALMS</name>
<gene>
    <name evidence="3" type="ORF">CALMAC_LOCUS18355</name>
</gene>
<dbReference type="InterPro" id="IPR042770">
    <property type="entry name" value="RWDD4"/>
</dbReference>
<dbReference type="PANTHER" id="PTHR21275:SF1">
    <property type="entry name" value="RWD DOMAIN-CONTAINING PROTEIN 4"/>
    <property type="match status" value="1"/>
</dbReference>
<dbReference type="CDD" id="cd23817">
    <property type="entry name" value="RWD-RWDD4"/>
    <property type="match status" value="1"/>
</dbReference>
<evidence type="ECO:0000256" key="1">
    <source>
        <dbReference type="SAM" id="MobiDB-lite"/>
    </source>
</evidence>
<organism evidence="3 4">
    <name type="scientific">Callosobruchus maculatus</name>
    <name type="common">Southern cowpea weevil</name>
    <name type="synonym">Pulse bruchid</name>
    <dbReference type="NCBI Taxonomy" id="64391"/>
    <lineage>
        <taxon>Eukaryota</taxon>
        <taxon>Metazoa</taxon>
        <taxon>Ecdysozoa</taxon>
        <taxon>Arthropoda</taxon>
        <taxon>Hexapoda</taxon>
        <taxon>Insecta</taxon>
        <taxon>Pterygota</taxon>
        <taxon>Neoptera</taxon>
        <taxon>Endopterygota</taxon>
        <taxon>Coleoptera</taxon>
        <taxon>Polyphaga</taxon>
        <taxon>Cucujiformia</taxon>
        <taxon>Chrysomeloidea</taxon>
        <taxon>Chrysomelidae</taxon>
        <taxon>Bruchinae</taxon>
        <taxon>Bruchini</taxon>
        <taxon>Callosobruchus</taxon>
    </lineage>
</organism>
<dbReference type="InterPro" id="IPR016135">
    <property type="entry name" value="UBQ-conjugating_enzyme/RWD"/>
</dbReference>
<dbReference type="EMBL" id="CAACVG010012756">
    <property type="protein sequence ID" value="VEN60768.1"/>
    <property type="molecule type" value="Genomic_DNA"/>
</dbReference>
<accession>A0A653DN47</accession>
<feature type="compositionally biased region" description="Basic and acidic residues" evidence="1">
    <location>
        <begin position="142"/>
        <end position="152"/>
    </location>
</feature>
<dbReference type="Gene3D" id="3.10.110.10">
    <property type="entry name" value="Ubiquitin Conjugating Enzyme"/>
    <property type="match status" value="1"/>
</dbReference>
<reference evidence="3 4" key="1">
    <citation type="submission" date="2019-01" db="EMBL/GenBank/DDBJ databases">
        <authorList>
            <person name="Sayadi A."/>
        </authorList>
    </citation>
    <scope>NUCLEOTIDE SEQUENCE [LARGE SCALE GENOMIC DNA]</scope>
</reference>
<protein>
    <recommendedName>
        <fullName evidence="2">RWD domain-containing protein</fullName>
    </recommendedName>
</protein>
<dbReference type="AlphaFoldDB" id="A0A653DN47"/>
<feature type="region of interest" description="Disordered" evidence="1">
    <location>
        <begin position="129"/>
        <end position="195"/>
    </location>
</feature>